<evidence type="ECO:0000313" key="3">
    <source>
        <dbReference type="Proteomes" id="UP000000763"/>
    </source>
</evidence>
<evidence type="ECO:0000313" key="2">
    <source>
        <dbReference type="EMBL" id="BAD09928.1"/>
    </source>
</evidence>
<organism evidence="2 3">
    <name type="scientific">Oryza sativa subsp. japonica</name>
    <name type="common">Rice</name>
    <dbReference type="NCBI Taxonomy" id="39947"/>
    <lineage>
        <taxon>Eukaryota</taxon>
        <taxon>Viridiplantae</taxon>
        <taxon>Streptophyta</taxon>
        <taxon>Embryophyta</taxon>
        <taxon>Tracheophyta</taxon>
        <taxon>Spermatophyta</taxon>
        <taxon>Magnoliopsida</taxon>
        <taxon>Liliopsida</taxon>
        <taxon>Poales</taxon>
        <taxon>Poaceae</taxon>
        <taxon>BOP clade</taxon>
        <taxon>Oryzoideae</taxon>
        <taxon>Oryzeae</taxon>
        <taxon>Oryzinae</taxon>
        <taxon>Oryza</taxon>
        <taxon>Oryza sativa</taxon>
    </lineage>
</organism>
<name>Q6Z9C6_ORYSJ</name>
<reference evidence="1" key="1">
    <citation type="submission" date="2001-09" db="EMBL/GenBank/DDBJ databases">
        <title>Oryza sativa nipponbare(GA3) genomic DNA, chromosome 8, BAC clone:OJ1323_A06.</title>
        <authorList>
            <person name="Sasaki T."/>
            <person name="Matsumoto T."/>
            <person name="Yamamoto K."/>
        </authorList>
    </citation>
    <scope>NUCLEOTIDE SEQUENCE</scope>
</reference>
<evidence type="ECO:0000313" key="1">
    <source>
        <dbReference type="EMBL" id="BAD09240.1"/>
    </source>
</evidence>
<proteinExistence type="predicted"/>
<protein>
    <submittedName>
        <fullName evidence="2">Uncharacterized protein</fullName>
    </submittedName>
</protein>
<accession>Q6Z9C6</accession>
<dbReference type="Proteomes" id="UP000000763">
    <property type="component" value="Chromosome 8"/>
</dbReference>
<reference evidence="3" key="4">
    <citation type="journal article" date="2008" name="Nucleic Acids Res.">
        <title>The rice annotation project database (RAP-DB): 2008 update.</title>
        <authorList>
            <consortium name="The rice annotation project (RAP)"/>
        </authorList>
    </citation>
    <scope>GENOME REANNOTATION</scope>
    <source>
        <strain evidence="3">cv. Nipponbare</strain>
    </source>
</reference>
<sequence length="239" mass="27121">MAMRRRRPTPRRARKKEVVLNTVSVRCTAAAGRIPCLLYGSKEQRCMGIHVANGKIVSLTVKDVGEKMSTDVQVTDGRSIYVLLILSILDIPFLSEILTAYGVWCQAVSLRDVRKLSRLGRFGLRSTLQGARVQADAAESRSKERKNYYKPSRNKALSSSHFTLETQNISDRQRRERTSLYVIKRIVFRSDQIRSDVGFPVVLTATKKYLIRRTLVQRLRPSSAVTVGKELARSLLGYY</sequence>
<reference evidence="3" key="3">
    <citation type="journal article" date="2005" name="Nature">
        <title>The map-based sequence of the rice genome.</title>
        <authorList>
            <consortium name="International rice genome sequencing project (IRGSP)"/>
            <person name="Matsumoto T."/>
            <person name="Wu J."/>
            <person name="Kanamori H."/>
            <person name="Katayose Y."/>
            <person name="Fujisawa M."/>
            <person name="Namiki N."/>
            <person name="Mizuno H."/>
            <person name="Yamamoto K."/>
            <person name="Antonio B.A."/>
            <person name="Baba T."/>
            <person name="Sakata K."/>
            <person name="Nagamura Y."/>
            <person name="Aoki H."/>
            <person name="Arikawa K."/>
            <person name="Arita K."/>
            <person name="Bito T."/>
            <person name="Chiden Y."/>
            <person name="Fujitsuka N."/>
            <person name="Fukunaka R."/>
            <person name="Hamada M."/>
            <person name="Harada C."/>
            <person name="Hayashi A."/>
            <person name="Hijishita S."/>
            <person name="Honda M."/>
            <person name="Hosokawa S."/>
            <person name="Ichikawa Y."/>
            <person name="Idonuma A."/>
            <person name="Iijima M."/>
            <person name="Ikeda M."/>
            <person name="Ikeno M."/>
            <person name="Ito K."/>
            <person name="Ito S."/>
            <person name="Ito T."/>
            <person name="Ito Y."/>
            <person name="Ito Y."/>
            <person name="Iwabuchi A."/>
            <person name="Kamiya K."/>
            <person name="Karasawa W."/>
            <person name="Kurita K."/>
            <person name="Katagiri S."/>
            <person name="Kikuta A."/>
            <person name="Kobayashi H."/>
            <person name="Kobayashi N."/>
            <person name="Machita K."/>
            <person name="Maehara T."/>
            <person name="Masukawa M."/>
            <person name="Mizubayashi T."/>
            <person name="Mukai Y."/>
            <person name="Nagasaki H."/>
            <person name="Nagata Y."/>
            <person name="Naito S."/>
            <person name="Nakashima M."/>
            <person name="Nakama Y."/>
            <person name="Nakamichi Y."/>
            <person name="Nakamura M."/>
            <person name="Meguro A."/>
            <person name="Negishi M."/>
            <person name="Ohta I."/>
            <person name="Ohta T."/>
            <person name="Okamoto M."/>
            <person name="Ono N."/>
            <person name="Saji S."/>
            <person name="Sakaguchi M."/>
            <person name="Sakai K."/>
            <person name="Shibata M."/>
            <person name="Shimokawa T."/>
            <person name="Song J."/>
            <person name="Takazaki Y."/>
            <person name="Terasawa K."/>
            <person name="Tsugane M."/>
            <person name="Tsuji K."/>
            <person name="Ueda S."/>
            <person name="Waki K."/>
            <person name="Yamagata H."/>
            <person name="Yamamoto M."/>
            <person name="Yamamoto S."/>
            <person name="Yamane H."/>
            <person name="Yoshiki S."/>
            <person name="Yoshihara R."/>
            <person name="Yukawa K."/>
            <person name="Zhong H."/>
            <person name="Yano M."/>
            <person name="Yuan Q."/>
            <person name="Ouyang S."/>
            <person name="Liu J."/>
            <person name="Jones K.M."/>
            <person name="Gansberger K."/>
            <person name="Moffat K."/>
            <person name="Hill J."/>
            <person name="Bera J."/>
            <person name="Fadrosh D."/>
            <person name="Jin S."/>
            <person name="Johri S."/>
            <person name="Kim M."/>
            <person name="Overton L."/>
            <person name="Reardon M."/>
            <person name="Tsitrin T."/>
            <person name="Vuong H."/>
            <person name="Weaver B."/>
            <person name="Ciecko A."/>
            <person name="Tallon L."/>
            <person name="Jackson J."/>
            <person name="Pai G."/>
            <person name="Aken S.V."/>
            <person name="Utterback T."/>
            <person name="Reidmuller S."/>
            <person name="Feldblyum T."/>
            <person name="Hsiao J."/>
            <person name="Zismann V."/>
            <person name="Iobst S."/>
            <person name="de Vazeille A.R."/>
            <person name="Buell C.R."/>
            <person name="Ying K."/>
            <person name="Li Y."/>
            <person name="Lu T."/>
            <person name="Huang Y."/>
            <person name="Zhao Q."/>
            <person name="Feng Q."/>
            <person name="Zhang L."/>
            <person name="Zhu J."/>
            <person name="Weng Q."/>
            <person name="Mu J."/>
            <person name="Lu Y."/>
            <person name="Fan D."/>
            <person name="Liu Y."/>
            <person name="Guan J."/>
            <person name="Zhang Y."/>
            <person name="Yu S."/>
            <person name="Liu X."/>
            <person name="Zhang Y."/>
            <person name="Hong G."/>
            <person name="Han B."/>
            <person name="Choisne N."/>
            <person name="Demange N."/>
            <person name="Orjeda G."/>
            <person name="Samain S."/>
            <person name="Cattolico L."/>
            <person name="Pelletier E."/>
            <person name="Couloux A."/>
            <person name="Segurens B."/>
            <person name="Wincker P."/>
            <person name="D'Hont A."/>
            <person name="Scarpelli C."/>
            <person name="Weissenbach J."/>
            <person name="Salanoubat M."/>
            <person name="Quetier F."/>
            <person name="Yu Y."/>
            <person name="Kim H.R."/>
            <person name="Rambo T."/>
            <person name="Currie J."/>
            <person name="Collura K."/>
            <person name="Luo M."/>
            <person name="Yang T."/>
            <person name="Ammiraju J.S.S."/>
            <person name="Engler F."/>
            <person name="Soderlund C."/>
            <person name="Wing R.A."/>
            <person name="Palmer L.E."/>
            <person name="de la Bastide M."/>
            <person name="Spiegel L."/>
            <person name="Nascimento L."/>
            <person name="Zutavern T."/>
            <person name="O'Shaughnessy A."/>
            <person name="Dike S."/>
            <person name="Dedhia N."/>
            <person name="Preston R."/>
            <person name="Balija V."/>
            <person name="McCombie W.R."/>
            <person name="Chow T."/>
            <person name="Chen H."/>
            <person name="Chung M."/>
            <person name="Chen C."/>
            <person name="Shaw J."/>
            <person name="Wu H."/>
            <person name="Hsiao K."/>
            <person name="Chao Y."/>
            <person name="Chu M."/>
            <person name="Cheng C."/>
            <person name="Hour A."/>
            <person name="Lee P."/>
            <person name="Lin S."/>
            <person name="Lin Y."/>
            <person name="Liou J."/>
            <person name="Liu S."/>
            <person name="Hsing Y."/>
            <person name="Raghuvanshi S."/>
            <person name="Mohanty A."/>
            <person name="Bharti A.K."/>
            <person name="Gaur A."/>
            <person name="Gupta V."/>
            <person name="Kumar D."/>
            <person name="Ravi V."/>
            <person name="Vij S."/>
            <person name="Kapur A."/>
            <person name="Khurana P."/>
            <person name="Khurana P."/>
            <person name="Khurana J.P."/>
            <person name="Tyagi A.K."/>
            <person name="Gaikwad K."/>
            <person name="Singh A."/>
            <person name="Dalal V."/>
            <person name="Srivastava S."/>
            <person name="Dixit A."/>
            <person name="Pal A.K."/>
            <person name="Ghazi I.A."/>
            <person name="Yadav M."/>
            <person name="Pandit A."/>
            <person name="Bhargava A."/>
            <person name="Sureshbabu K."/>
            <person name="Batra K."/>
            <person name="Sharma T.R."/>
            <person name="Mohapatra T."/>
            <person name="Singh N.K."/>
            <person name="Messing J."/>
            <person name="Nelson A.B."/>
            <person name="Fuks G."/>
            <person name="Kavchok S."/>
            <person name="Keizer G."/>
            <person name="Linton E."/>
            <person name="Llaca V."/>
            <person name="Song R."/>
            <person name="Tanyolac B."/>
            <person name="Young S."/>
            <person name="Ho-Il K."/>
            <person name="Hahn J.H."/>
            <person name="Sangsakoo G."/>
            <person name="Vanavichit A."/>
            <person name="de Mattos Luiz.A.T."/>
            <person name="Zimmer P.D."/>
            <person name="Malone G."/>
            <person name="Dellagostin O."/>
            <person name="de Oliveira A.C."/>
            <person name="Bevan M."/>
            <person name="Bancroft I."/>
            <person name="Minx P."/>
            <person name="Cordum H."/>
            <person name="Wilson R."/>
            <person name="Cheng Z."/>
            <person name="Jin W."/>
            <person name="Jiang J."/>
            <person name="Leong S.A."/>
            <person name="Iwama H."/>
            <person name="Gojobori T."/>
            <person name="Itoh T."/>
            <person name="Niimura Y."/>
            <person name="Fujii Y."/>
            <person name="Habara T."/>
            <person name="Sakai H."/>
            <person name="Sato Y."/>
            <person name="Wilson G."/>
            <person name="Kumar K."/>
            <person name="McCouch S."/>
            <person name="Juretic N."/>
            <person name="Hoen D."/>
            <person name="Wright S."/>
            <person name="Bruskiewich R."/>
            <person name="Bureau T."/>
            <person name="Miyao A."/>
            <person name="Hirochika H."/>
            <person name="Nishikawa T."/>
            <person name="Kadowaki K."/>
            <person name="Sugiura M."/>
            <person name="Burr B."/>
            <person name="Sasaki T."/>
        </authorList>
    </citation>
    <scope>NUCLEOTIDE SEQUENCE [LARGE SCALE GENOMIC DNA]</scope>
    <source>
        <strain evidence="3">cv. Nipponbare</strain>
    </source>
</reference>
<dbReference type="EMBL" id="AP004704">
    <property type="protein sequence ID" value="BAD09928.1"/>
    <property type="molecule type" value="Genomic_DNA"/>
</dbReference>
<dbReference type="EMBL" id="AP004163">
    <property type="protein sequence ID" value="BAD09240.1"/>
    <property type="molecule type" value="Genomic_DNA"/>
</dbReference>
<dbReference type="AlphaFoldDB" id="Q6Z9C6"/>
<reference evidence="2" key="2">
    <citation type="submission" date="2002-01" db="EMBL/GenBank/DDBJ databases">
        <title>Oryza sativa nipponbare(GA3) genomic DNA, chromosome 8, PAC clone:P0544G09.</title>
        <authorList>
            <person name="Sasaki T."/>
            <person name="Matsumoto T."/>
            <person name="Yamamoto K."/>
        </authorList>
    </citation>
    <scope>NUCLEOTIDE SEQUENCE</scope>
</reference>
<gene>
    <name evidence="1" type="ORF">OJ1323_A06.33</name>
    <name evidence="2" type="ORF">P0544G09.5</name>
</gene>